<name>A0ABX8JH95_9BACT</name>
<dbReference type="InterPro" id="IPR052346">
    <property type="entry name" value="O-mannosyl-transferase_TMTC"/>
</dbReference>
<organism evidence="6 7">
    <name type="scientific">Geomonas diazotrophica</name>
    <dbReference type="NCBI Taxonomy" id="2843197"/>
    <lineage>
        <taxon>Bacteria</taxon>
        <taxon>Pseudomonadati</taxon>
        <taxon>Thermodesulfobacteriota</taxon>
        <taxon>Desulfuromonadia</taxon>
        <taxon>Geobacterales</taxon>
        <taxon>Geobacteraceae</taxon>
        <taxon>Geomonas</taxon>
    </lineage>
</organism>
<feature type="transmembrane region" description="Helical" evidence="4">
    <location>
        <begin position="263"/>
        <end position="283"/>
    </location>
</feature>
<keyword evidence="4" id="KW-0812">Transmembrane</keyword>
<dbReference type="Pfam" id="PF13432">
    <property type="entry name" value="TPR_16"/>
    <property type="match status" value="1"/>
</dbReference>
<keyword evidence="4" id="KW-1133">Transmembrane helix</keyword>
<dbReference type="Pfam" id="PF07721">
    <property type="entry name" value="TPR_4"/>
    <property type="match status" value="1"/>
</dbReference>
<evidence type="ECO:0000313" key="6">
    <source>
        <dbReference type="EMBL" id="QWV96511.1"/>
    </source>
</evidence>
<dbReference type="PROSITE" id="PS50005">
    <property type="entry name" value="TPR"/>
    <property type="match status" value="4"/>
</dbReference>
<accession>A0ABX8JH95</accession>
<evidence type="ECO:0000313" key="7">
    <source>
        <dbReference type="Proteomes" id="UP000683493"/>
    </source>
</evidence>
<feature type="chain" id="PRO_5046602342" evidence="5">
    <location>
        <begin position="21"/>
        <end position="633"/>
    </location>
</feature>
<feature type="repeat" description="TPR" evidence="3">
    <location>
        <begin position="485"/>
        <end position="518"/>
    </location>
</feature>
<dbReference type="PANTHER" id="PTHR44227:SF3">
    <property type="entry name" value="PROTEIN O-MANNOSYL-TRANSFERASE TMTC4"/>
    <property type="match status" value="1"/>
</dbReference>
<feature type="repeat" description="TPR" evidence="3">
    <location>
        <begin position="553"/>
        <end position="586"/>
    </location>
</feature>
<dbReference type="EMBL" id="CP076724">
    <property type="protein sequence ID" value="QWV96511.1"/>
    <property type="molecule type" value="Genomic_DNA"/>
</dbReference>
<feature type="transmembrane region" description="Helical" evidence="4">
    <location>
        <begin position="139"/>
        <end position="156"/>
    </location>
</feature>
<feature type="repeat" description="TPR" evidence="3">
    <location>
        <begin position="587"/>
        <end position="620"/>
    </location>
</feature>
<dbReference type="InterPro" id="IPR019734">
    <property type="entry name" value="TPR_rpt"/>
</dbReference>
<keyword evidence="1" id="KW-0677">Repeat</keyword>
<evidence type="ECO:0000256" key="3">
    <source>
        <dbReference type="PROSITE-ProRule" id="PRU00339"/>
    </source>
</evidence>
<feature type="transmembrane region" description="Helical" evidence="4">
    <location>
        <begin position="375"/>
        <end position="396"/>
    </location>
</feature>
<feature type="transmembrane region" description="Helical" evidence="4">
    <location>
        <begin position="321"/>
        <end position="340"/>
    </location>
</feature>
<dbReference type="Proteomes" id="UP000683493">
    <property type="component" value="Chromosome"/>
</dbReference>
<evidence type="ECO:0000256" key="5">
    <source>
        <dbReference type="SAM" id="SignalP"/>
    </source>
</evidence>
<gene>
    <name evidence="6" type="ORF">KP005_14170</name>
</gene>
<evidence type="ECO:0000256" key="4">
    <source>
        <dbReference type="SAM" id="Phobius"/>
    </source>
</evidence>
<keyword evidence="4" id="KW-0472">Membrane</keyword>
<keyword evidence="2 3" id="KW-0802">TPR repeat</keyword>
<dbReference type="Pfam" id="PF13424">
    <property type="entry name" value="TPR_12"/>
    <property type="match status" value="1"/>
</dbReference>
<sequence length="633" mass="69306">MRIRYILSLVLIIITLAVFAKTATHEFINFDDPGYVTNNPVVKHGLTSAGFAWAFTSTTMSNWHPVTWLSHMTDVQLFGLKPAGHHMVSVVLHAVAALLLFLLLVRLTDAAWPSFYVAALFALHPLHVESVAWVAERKDVLSCVLMLLATHCYVSYAKSGRIAGYLGALLLFLLGLMAKPMLVTFPVILLLLDYWPLNRLAPASPDVDAVSPVRGLMNLLKEKVPFFLLTLLSAAVTIYGQHKGGAMATLDKAPIVLRVENAIVAYLKYIGLMLWPSDLGILYPFPKSVPLWLVIGSFLLLCAISLLVVRFGLRFPYLVTGWLWYLVTLLPVIGLIQVGGQSMADRYTYIPLIGLFIALCWLVTDVSSGWRQREAILAGGGAAVLITLAALTWLQLDYWKNSLTICRHTLAVTRDNYLITNNYGIALDERGDHAGAYRLFKETLEIYPGSATAYTNLGAICVRWGKYPEALGYYQKALALVPDHAIAWAGLGKTLAGLGRQAEAIAALEQSLQLDPDRPEPHIDLAAALLQAGRTAEAMQHKQMAKELGPVSTGAAINMGVGLAKEGRHAEALEQFNGAIELDPDSVEAHFNRGVVLAKLNRPDEAAADFRKVLQVSPGTSAARDWLARLGRK</sequence>
<keyword evidence="7" id="KW-1185">Reference proteome</keyword>
<protein>
    <submittedName>
        <fullName evidence="6">Tetratricopeptide repeat protein</fullName>
    </submittedName>
</protein>
<proteinExistence type="predicted"/>
<feature type="transmembrane region" description="Helical" evidence="4">
    <location>
        <begin position="83"/>
        <end position="103"/>
    </location>
</feature>
<feature type="transmembrane region" description="Helical" evidence="4">
    <location>
        <begin position="346"/>
        <end position="363"/>
    </location>
</feature>
<feature type="transmembrane region" description="Helical" evidence="4">
    <location>
        <begin position="168"/>
        <end position="192"/>
    </location>
</feature>
<dbReference type="SMART" id="SM00028">
    <property type="entry name" value="TPR"/>
    <property type="match status" value="6"/>
</dbReference>
<reference evidence="6 7" key="1">
    <citation type="submission" date="2021-06" db="EMBL/GenBank/DDBJ databases">
        <title>Gemonas diversity in paddy soil.</title>
        <authorList>
            <person name="Liu G."/>
        </authorList>
    </citation>
    <scope>NUCLEOTIDE SEQUENCE [LARGE SCALE GENOMIC DNA]</scope>
    <source>
        <strain evidence="6 7">RG29</strain>
    </source>
</reference>
<dbReference type="InterPro" id="IPR011717">
    <property type="entry name" value="TPR-4"/>
</dbReference>
<evidence type="ECO:0000256" key="2">
    <source>
        <dbReference type="ARBA" id="ARBA00022803"/>
    </source>
</evidence>
<dbReference type="PROSITE" id="PS50293">
    <property type="entry name" value="TPR_REGION"/>
    <property type="match status" value="1"/>
</dbReference>
<dbReference type="PANTHER" id="PTHR44227">
    <property type="match status" value="1"/>
</dbReference>
<feature type="transmembrane region" description="Helical" evidence="4">
    <location>
        <begin position="224"/>
        <end position="242"/>
    </location>
</feature>
<feature type="repeat" description="TPR" evidence="3">
    <location>
        <begin position="451"/>
        <end position="484"/>
    </location>
</feature>
<keyword evidence="5" id="KW-0732">Signal</keyword>
<feature type="transmembrane region" description="Helical" evidence="4">
    <location>
        <begin position="110"/>
        <end position="127"/>
    </location>
</feature>
<evidence type="ECO:0000256" key="1">
    <source>
        <dbReference type="ARBA" id="ARBA00022737"/>
    </source>
</evidence>
<feature type="signal peptide" evidence="5">
    <location>
        <begin position="1"/>
        <end position="20"/>
    </location>
</feature>
<feature type="transmembrane region" description="Helical" evidence="4">
    <location>
        <begin position="289"/>
        <end position="309"/>
    </location>
</feature>